<reference evidence="5" key="1">
    <citation type="submission" date="2020-06" db="EMBL/GenBank/DDBJ databases">
        <authorList>
            <consortium name="Plant Systems Biology data submission"/>
        </authorList>
    </citation>
    <scope>NUCLEOTIDE SEQUENCE</scope>
    <source>
        <strain evidence="5">D6</strain>
    </source>
</reference>
<dbReference type="AlphaFoldDB" id="A0A9N8DCT6"/>
<dbReference type="InterPro" id="IPR001780">
    <property type="entry name" value="Ribosomal_eL33"/>
</dbReference>
<dbReference type="GO" id="GO:0003735">
    <property type="term" value="F:structural constituent of ribosome"/>
    <property type="evidence" value="ECO:0007669"/>
    <property type="project" value="InterPro"/>
</dbReference>
<dbReference type="Pfam" id="PF01247">
    <property type="entry name" value="Ribosomal_L35Ae"/>
    <property type="match status" value="1"/>
</dbReference>
<proteinExistence type="inferred from homology"/>
<evidence type="ECO:0000256" key="2">
    <source>
        <dbReference type="ARBA" id="ARBA00009269"/>
    </source>
</evidence>
<dbReference type="PANTHER" id="PTHR10902">
    <property type="entry name" value="60S RIBOSOMAL PROTEIN L35A"/>
    <property type="match status" value="1"/>
</dbReference>
<dbReference type="InterPro" id="IPR038661">
    <property type="entry name" value="Ribosomal_eL33_sf"/>
</dbReference>
<name>A0A9N8DCT6_9STRA</name>
<keyword evidence="4" id="KW-0687">Ribonucleoprotein</keyword>
<evidence type="ECO:0000256" key="4">
    <source>
        <dbReference type="ARBA" id="ARBA00023274"/>
    </source>
</evidence>
<dbReference type="InterPro" id="IPR009000">
    <property type="entry name" value="Transl_B-barrel_sf"/>
</dbReference>
<organism evidence="5 6">
    <name type="scientific">Seminavis robusta</name>
    <dbReference type="NCBI Taxonomy" id="568900"/>
    <lineage>
        <taxon>Eukaryota</taxon>
        <taxon>Sar</taxon>
        <taxon>Stramenopiles</taxon>
        <taxon>Ochrophyta</taxon>
        <taxon>Bacillariophyta</taxon>
        <taxon>Bacillariophyceae</taxon>
        <taxon>Bacillariophycidae</taxon>
        <taxon>Naviculales</taxon>
        <taxon>Naviculaceae</taxon>
        <taxon>Seminavis</taxon>
    </lineage>
</organism>
<dbReference type="GO" id="GO:0006412">
    <property type="term" value="P:translation"/>
    <property type="evidence" value="ECO:0007669"/>
    <property type="project" value="InterPro"/>
</dbReference>
<evidence type="ECO:0000313" key="6">
    <source>
        <dbReference type="Proteomes" id="UP001153069"/>
    </source>
</evidence>
<dbReference type="GO" id="GO:1990904">
    <property type="term" value="C:ribonucleoprotein complex"/>
    <property type="evidence" value="ECO:0007669"/>
    <property type="project" value="UniProtKB-KW"/>
</dbReference>
<keyword evidence="3 5" id="KW-0689">Ribosomal protein</keyword>
<comment type="caution">
    <text evidence="5">The sequence shown here is derived from an EMBL/GenBank/DDBJ whole genome shotgun (WGS) entry which is preliminary data.</text>
</comment>
<dbReference type="FunFam" id="2.40.10.190:FF:000001">
    <property type="entry name" value="60S ribosomal protein L35a"/>
    <property type="match status" value="1"/>
</dbReference>
<gene>
    <name evidence="5" type="ORF">SEMRO_60_G034780.1</name>
</gene>
<dbReference type="EMBL" id="CAICTM010000059">
    <property type="protein sequence ID" value="CAB9499425.1"/>
    <property type="molecule type" value="Genomic_DNA"/>
</dbReference>
<dbReference type="Proteomes" id="UP001153069">
    <property type="component" value="Unassembled WGS sequence"/>
</dbReference>
<evidence type="ECO:0000313" key="5">
    <source>
        <dbReference type="EMBL" id="CAB9499425.1"/>
    </source>
</evidence>
<evidence type="ECO:0000256" key="3">
    <source>
        <dbReference type="ARBA" id="ARBA00022980"/>
    </source>
</evidence>
<sequence length="116" mass="13144">MTKSESTKRPPKLYVDGAVLGYKRGQRNQYQHVSLVKIKNVDNKEDARFYCGKKIAFVTKARGPKGSTSKKEFRVQWGKVCRPHGSNGVVQCRFTRNLPPQAMGGRVRVMLYPSTI</sequence>
<evidence type="ECO:0000256" key="1">
    <source>
        <dbReference type="ARBA" id="ARBA00004229"/>
    </source>
</evidence>
<dbReference type="HAMAP" id="MF_00573">
    <property type="entry name" value="Ribosomal_eL33"/>
    <property type="match status" value="1"/>
</dbReference>
<dbReference type="GO" id="GO:0009507">
    <property type="term" value="C:chloroplast"/>
    <property type="evidence" value="ECO:0007669"/>
    <property type="project" value="UniProtKB-SubCell"/>
</dbReference>
<accession>A0A9N8DCT6</accession>
<protein>
    <submittedName>
        <fullName evidence="5">60S ribosomal protein L35a</fullName>
    </submittedName>
</protein>
<dbReference type="OrthoDB" id="504467at2759"/>
<dbReference type="Gene3D" id="2.40.10.190">
    <property type="entry name" value="translation elongation factor selb, chain A, domain 4"/>
    <property type="match status" value="1"/>
</dbReference>
<dbReference type="GO" id="GO:0005840">
    <property type="term" value="C:ribosome"/>
    <property type="evidence" value="ECO:0007669"/>
    <property type="project" value="UniProtKB-KW"/>
</dbReference>
<comment type="subcellular location">
    <subcellularLocation>
        <location evidence="1">Plastid</location>
        <location evidence="1">Chloroplast</location>
    </subcellularLocation>
</comment>
<dbReference type="SUPFAM" id="SSF50447">
    <property type="entry name" value="Translation proteins"/>
    <property type="match status" value="1"/>
</dbReference>
<comment type="similarity">
    <text evidence="2">Belongs to the eukaryotic ribosomal protein eL33 family.</text>
</comment>
<keyword evidence="6" id="KW-1185">Reference proteome</keyword>